<dbReference type="EMBL" id="CAJNOV010000340">
    <property type="protein sequence ID" value="CAF1019911.1"/>
    <property type="molecule type" value="Genomic_DNA"/>
</dbReference>
<gene>
    <name evidence="2" type="ORF">BYL167_LOCUS17022</name>
    <name evidence="1" type="ORF">CJN711_LOCUS3262</name>
</gene>
<comment type="caution">
    <text evidence="1">The sequence shown here is derived from an EMBL/GenBank/DDBJ whole genome shotgun (WGS) entry which is preliminary data.</text>
</comment>
<evidence type="ECO:0000313" key="3">
    <source>
        <dbReference type="Proteomes" id="UP000663855"/>
    </source>
</evidence>
<name>A0A814I7W5_9BILA</name>
<reference evidence="1" key="1">
    <citation type="submission" date="2021-02" db="EMBL/GenBank/DDBJ databases">
        <authorList>
            <person name="Nowell W R."/>
        </authorList>
    </citation>
    <scope>NUCLEOTIDE SEQUENCE</scope>
</reference>
<dbReference type="Proteomes" id="UP000681967">
    <property type="component" value="Unassembled WGS sequence"/>
</dbReference>
<organism evidence="1 3">
    <name type="scientific">Rotaria magnacalcarata</name>
    <dbReference type="NCBI Taxonomy" id="392030"/>
    <lineage>
        <taxon>Eukaryota</taxon>
        <taxon>Metazoa</taxon>
        <taxon>Spiralia</taxon>
        <taxon>Gnathifera</taxon>
        <taxon>Rotifera</taxon>
        <taxon>Eurotatoria</taxon>
        <taxon>Bdelloidea</taxon>
        <taxon>Philodinida</taxon>
        <taxon>Philodinidae</taxon>
        <taxon>Rotaria</taxon>
    </lineage>
</organism>
<protein>
    <submittedName>
        <fullName evidence="1">Uncharacterized protein</fullName>
    </submittedName>
</protein>
<dbReference type="AlphaFoldDB" id="A0A814I7W5"/>
<accession>A0A814I7W5</accession>
<sequence>MLTFYLDSYQNQLPQQLQLLQLLLPQRLPPQRLLPQQLQLLQRLPPQQLQLLQRLPPRQRLLPQPLPPQRLPPRQLLPLQLQLLQRLPPRPLQLLQRLPPRPLQLLQQLPPRPLQLLQQHQQHQLPQRLQQVYTFFNILFNIPSKTTATTAIVVTPSTATCSSTVATSCTTATSIVATCQSYEVSWNGHCYYLDGSSGTCATGYSLSTNAVLTCISTQFAGKTYASAVSGNCCVWTADTYECYGFGSNCNSAGPFNSGPTLGGAGCTNAQNHYAGQLTFCGNRNFIKSTDGSILKSKLKLSCGKNFLELNPGRTLRRPDTIASGRILPFYNVSDRKLA</sequence>
<evidence type="ECO:0000313" key="2">
    <source>
        <dbReference type="EMBL" id="CAF4062064.1"/>
    </source>
</evidence>
<dbReference type="Proteomes" id="UP000663855">
    <property type="component" value="Unassembled WGS sequence"/>
</dbReference>
<proteinExistence type="predicted"/>
<evidence type="ECO:0000313" key="1">
    <source>
        <dbReference type="EMBL" id="CAF1019911.1"/>
    </source>
</evidence>
<dbReference type="EMBL" id="CAJOBH010006632">
    <property type="protein sequence ID" value="CAF4062064.1"/>
    <property type="molecule type" value="Genomic_DNA"/>
</dbReference>